<evidence type="ECO:0000256" key="2">
    <source>
        <dbReference type="ARBA" id="ARBA00022801"/>
    </source>
</evidence>
<evidence type="ECO:0000313" key="6">
    <source>
        <dbReference type="Proteomes" id="UP001156870"/>
    </source>
</evidence>
<accession>A0AA37WMF1</accession>
<dbReference type="GO" id="GO:0004197">
    <property type="term" value="F:cysteine-type endopeptidase activity"/>
    <property type="evidence" value="ECO:0007669"/>
    <property type="project" value="InterPro"/>
</dbReference>
<comment type="caution">
    <text evidence="5">The sequence shown here is derived from an EMBL/GenBank/DDBJ whole genome shotgun (WGS) entry which is preliminary data.</text>
</comment>
<protein>
    <recommendedName>
        <fullName evidence="4">Peptidase C58 YopT-type domain-containing protein</fullName>
    </recommendedName>
</protein>
<dbReference type="AlphaFoldDB" id="A0AA37WMF1"/>
<gene>
    <name evidence="5" type="ORF">GCM10007877_06650</name>
</gene>
<proteinExistence type="predicted"/>
<evidence type="ECO:0000256" key="1">
    <source>
        <dbReference type="ARBA" id="ARBA00022670"/>
    </source>
</evidence>
<dbReference type="InterPro" id="IPR038765">
    <property type="entry name" value="Papain-like_cys_pep_sf"/>
</dbReference>
<dbReference type="GO" id="GO:0006508">
    <property type="term" value="P:proteolysis"/>
    <property type="evidence" value="ECO:0007669"/>
    <property type="project" value="UniProtKB-KW"/>
</dbReference>
<feature type="domain" description="Peptidase C58 YopT-type" evidence="4">
    <location>
        <begin position="74"/>
        <end position="124"/>
    </location>
</feature>
<keyword evidence="6" id="KW-1185">Reference proteome</keyword>
<dbReference type="InterPro" id="IPR006473">
    <property type="entry name" value="Peptidase_C58_Yopt"/>
</dbReference>
<reference evidence="5 6" key="1">
    <citation type="journal article" date="2014" name="Int. J. Syst. Evol. Microbiol.">
        <title>Complete genome sequence of Corynebacterium casei LMG S-19264T (=DSM 44701T), isolated from a smear-ripened cheese.</title>
        <authorList>
            <consortium name="US DOE Joint Genome Institute (JGI-PGF)"/>
            <person name="Walter F."/>
            <person name="Albersmeier A."/>
            <person name="Kalinowski J."/>
            <person name="Ruckert C."/>
        </authorList>
    </citation>
    <scope>NUCLEOTIDE SEQUENCE [LARGE SCALE GENOMIC DNA]</scope>
    <source>
        <strain evidence="5 6">NBRC 110095</strain>
    </source>
</reference>
<evidence type="ECO:0000313" key="5">
    <source>
        <dbReference type="EMBL" id="GLS24951.1"/>
    </source>
</evidence>
<dbReference type="Proteomes" id="UP001156870">
    <property type="component" value="Unassembled WGS sequence"/>
</dbReference>
<evidence type="ECO:0000259" key="4">
    <source>
        <dbReference type="Pfam" id="PF03543"/>
    </source>
</evidence>
<dbReference type="SUPFAM" id="SSF54001">
    <property type="entry name" value="Cysteine proteinases"/>
    <property type="match status" value="1"/>
</dbReference>
<dbReference type="EMBL" id="BSPD01000020">
    <property type="protein sequence ID" value="GLS24951.1"/>
    <property type="molecule type" value="Genomic_DNA"/>
</dbReference>
<keyword evidence="3" id="KW-0788">Thiol protease</keyword>
<dbReference type="Pfam" id="PF03543">
    <property type="entry name" value="Peptidase_C58"/>
    <property type="match status" value="1"/>
</dbReference>
<name>A0AA37WMF1_9GAMM</name>
<keyword evidence="1" id="KW-0645">Protease</keyword>
<evidence type="ECO:0000256" key="3">
    <source>
        <dbReference type="ARBA" id="ARBA00022807"/>
    </source>
</evidence>
<sequence>MFMGEHFLNKVGEQCIENLNGFIPNPMLPDGVVEGKTIDNMAYRITQEIQRGKMLFNAKYALVSFCRPCGDPGPNGHEVAIAMTNNNTFILFDPNYGEYEFPNFKKFSSFFSSFFYARYTSRNKKFDFRKRSKISFWS</sequence>
<keyword evidence="2" id="KW-0378">Hydrolase</keyword>
<dbReference type="Gene3D" id="3.90.70.20">
    <property type="match status" value="1"/>
</dbReference>
<organism evidence="5 6">
    <name type="scientific">Marinibactrum halimedae</name>
    <dbReference type="NCBI Taxonomy" id="1444977"/>
    <lineage>
        <taxon>Bacteria</taxon>
        <taxon>Pseudomonadati</taxon>
        <taxon>Pseudomonadota</taxon>
        <taxon>Gammaproteobacteria</taxon>
        <taxon>Cellvibrionales</taxon>
        <taxon>Cellvibrionaceae</taxon>
        <taxon>Marinibactrum</taxon>
    </lineage>
</organism>